<dbReference type="InParanoid" id="A0A163TF60"/>
<dbReference type="STRING" id="4829.A0A163TF60"/>
<dbReference type="EMBL" id="LT554351">
    <property type="protein sequence ID" value="SAM04252.1"/>
    <property type="molecule type" value="Genomic_DNA"/>
</dbReference>
<dbReference type="Proteomes" id="UP000078561">
    <property type="component" value="Unassembled WGS sequence"/>
</dbReference>
<feature type="compositionally biased region" description="Polar residues" evidence="1">
    <location>
        <begin position="37"/>
        <end position="53"/>
    </location>
</feature>
<evidence type="ECO:0000313" key="2">
    <source>
        <dbReference type="EMBL" id="SAM04252.1"/>
    </source>
</evidence>
<dbReference type="PANTHER" id="PTHR21541:SF3">
    <property type="entry name" value="STRUCTURE-SPECIFIC ENDONUCLEASE SUBUNIT SLX4"/>
    <property type="match status" value="1"/>
</dbReference>
<dbReference type="AlphaFoldDB" id="A0A163TF60"/>
<organism evidence="2">
    <name type="scientific">Absidia glauca</name>
    <name type="common">Pin mould</name>
    <dbReference type="NCBI Taxonomy" id="4829"/>
    <lineage>
        <taxon>Eukaryota</taxon>
        <taxon>Fungi</taxon>
        <taxon>Fungi incertae sedis</taxon>
        <taxon>Mucoromycota</taxon>
        <taxon>Mucoromycotina</taxon>
        <taxon>Mucoromycetes</taxon>
        <taxon>Mucorales</taxon>
        <taxon>Cunninghamellaceae</taxon>
        <taxon>Absidia</taxon>
    </lineage>
</organism>
<feature type="region of interest" description="Disordered" evidence="1">
    <location>
        <begin position="1"/>
        <end position="84"/>
    </location>
</feature>
<keyword evidence="3" id="KW-1185">Reference proteome</keyword>
<accession>A0A163TF60</accession>
<name>A0A163TF60_ABSGL</name>
<sequence length="451" mass="50063">MLKSSTNHKAKRRQLLSLNRPHNTSKRNDSSCDDFTVASSGSIPQRSLHTALSPSPPRSSVDGSDTSDTLPYIPSPTDTTTEATTATAAATTEMLGEYHCPICDKNLSNFQTSFSRQQHIDACLGNPTPTSTSTSVDCDSLESLSLNYCSFCGKDIGHLTGIYKERHFDQCLTTLETEQQAAEQQQRLATFAGHSIPFLQDLDVCPSCHEPFPGGGLRGKVRHIKQCAKQRSITMEQLLRKLQWMQWGHLPLPNPRPSSPPPTDSSTATSDSSLPIQYSVRATNLQSDSNPPSDFTPVDTPSSSSTITTSYNNTIDDDDFSGKVVMYKVASWRQTKIRQPPPTEDESIAMALSLSLHEDQHTDERLSKSKRRKRKVDWNVSNIISIEQSRRSARLALERMLEKDNTTWTMVEPQATTSLAPLVTSRIQYRVPSRRPTTSILSLWSQASCLD</sequence>
<dbReference type="GO" id="GO:0033557">
    <property type="term" value="C:Slx1-Slx4 complex"/>
    <property type="evidence" value="ECO:0007669"/>
    <property type="project" value="TreeGrafter"/>
</dbReference>
<proteinExistence type="predicted"/>
<gene>
    <name evidence="2" type="primary">ABSGL_10112.1 scaffold 11786</name>
</gene>
<reference evidence="2" key="1">
    <citation type="submission" date="2016-04" db="EMBL/GenBank/DDBJ databases">
        <authorList>
            <person name="Evans L.H."/>
            <person name="Alamgir A."/>
            <person name="Owens N."/>
            <person name="Weber N.D."/>
            <person name="Virtaneva K."/>
            <person name="Barbian K."/>
            <person name="Babar A."/>
            <person name="Rosenke K."/>
        </authorList>
    </citation>
    <scope>NUCLEOTIDE SEQUENCE [LARGE SCALE GENOMIC DNA]</scope>
    <source>
        <strain evidence="2">CBS 101.48</strain>
    </source>
</reference>
<feature type="compositionally biased region" description="Pro residues" evidence="1">
    <location>
        <begin position="252"/>
        <end position="263"/>
    </location>
</feature>
<evidence type="ECO:0008006" key="4">
    <source>
        <dbReference type="Google" id="ProtNLM"/>
    </source>
</evidence>
<protein>
    <recommendedName>
        <fullName evidence="4">UBZ4-type domain-containing protein</fullName>
    </recommendedName>
</protein>
<dbReference type="OrthoDB" id="5576441at2759"/>
<feature type="compositionally biased region" description="Basic residues" evidence="1">
    <location>
        <begin position="1"/>
        <end position="14"/>
    </location>
</feature>
<feature type="region of interest" description="Disordered" evidence="1">
    <location>
        <begin position="250"/>
        <end position="314"/>
    </location>
</feature>
<dbReference type="PANTHER" id="PTHR21541">
    <property type="entry name" value="BTB POZ DOMAIN CONTAINING 12"/>
    <property type="match status" value="1"/>
</dbReference>
<evidence type="ECO:0000256" key="1">
    <source>
        <dbReference type="SAM" id="MobiDB-lite"/>
    </source>
</evidence>
<feature type="compositionally biased region" description="Low complexity" evidence="1">
    <location>
        <begin position="291"/>
        <end position="314"/>
    </location>
</feature>
<dbReference type="GO" id="GO:0000712">
    <property type="term" value="P:resolution of meiotic recombination intermediates"/>
    <property type="evidence" value="ECO:0007669"/>
    <property type="project" value="TreeGrafter"/>
</dbReference>
<evidence type="ECO:0000313" key="3">
    <source>
        <dbReference type="Proteomes" id="UP000078561"/>
    </source>
</evidence>
<feature type="compositionally biased region" description="Low complexity" evidence="1">
    <location>
        <begin position="264"/>
        <end position="275"/>
    </location>
</feature>
<feature type="compositionally biased region" description="Polar residues" evidence="1">
    <location>
        <begin position="280"/>
        <end position="290"/>
    </location>
</feature>